<dbReference type="GO" id="GO:0016787">
    <property type="term" value="F:hydrolase activity"/>
    <property type="evidence" value="ECO:0007669"/>
    <property type="project" value="UniProtKB-KW"/>
</dbReference>
<dbReference type="Pfam" id="PF08530">
    <property type="entry name" value="PepX_C"/>
    <property type="match status" value="1"/>
</dbReference>
<evidence type="ECO:0000313" key="4">
    <source>
        <dbReference type="Proteomes" id="UP001284601"/>
    </source>
</evidence>
<keyword evidence="4" id="KW-1185">Reference proteome</keyword>
<proteinExistence type="predicted"/>
<comment type="caution">
    <text evidence="3">The sequence shown here is derived from an EMBL/GenBank/DDBJ whole genome shotgun (WGS) entry which is preliminary data.</text>
</comment>
<sequence length="594" mass="62215">MTDVVVRRGVAVPMRDGAVLRADVWTARDDAPRPALLQRTPYDRTDSGAAVVGAALEPLRAVARGFAVVIQDVRGRFASEGTFTPFAQEGDDGEDTLAWVAAQPWCDGRVCMYGGSYVGATQLLAAVRVPPSLAAVAPQLTAAEYWEGWTHQGGAFQLGFLGFWTLGWLAPDALARLAAAEPDAAERLAGCFDALADDPDAALALGPAELGARLRPLAPYLEEWRAHPARDGFWEATAIRDRYARVTTPALHVAGWHDIFLAGTLANFAGLRAHAATAAARDGQRLIVGPWTHAALGDTLGERRFGRRAARAALDLTRLQLDFFAAVLRGEQPLGAPVRIFTMGADRWRDLDAWPPPGAVVEAWELGEGGGLGPGGAGMAVGASVADEGSARDVAFGMTGFALDDAAAAASPSASAGAAPSVLLHDPADPVPAIAGATFLPGQDVTLRSGPRDRRPVQARADVLVFESAPLTEEAELTGELAAEIWVALDRRGGDVVVALSELLPDGRALHLADGVARLAAGAPGADGGAPVAVRVELGATSVALPAGRRLRAEVCGSCFPRFDVHPAVPARHAIFHDAARPSRLLLPFLRARH</sequence>
<dbReference type="InterPro" id="IPR029058">
    <property type="entry name" value="AB_hydrolase_fold"/>
</dbReference>
<dbReference type="EMBL" id="JAWSTH010000010">
    <property type="protein sequence ID" value="MDW5593894.1"/>
    <property type="molecule type" value="Genomic_DNA"/>
</dbReference>
<dbReference type="PANTHER" id="PTHR43056">
    <property type="entry name" value="PEPTIDASE S9 PROLYL OLIGOPEPTIDASE"/>
    <property type="match status" value="1"/>
</dbReference>
<dbReference type="PANTHER" id="PTHR43056:SF10">
    <property type="entry name" value="COCE_NOND FAMILY, PUTATIVE (AFU_ORTHOLOGUE AFUA_7G00600)-RELATED"/>
    <property type="match status" value="1"/>
</dbReference>
<accession>A0ABU4HMF3</accession>
<reference evidence="3 4" key="2">
    <citation type="submission" date="2023-10" db="EMBL/GenBank/DDBJ databases">
        <authorList>
            <person name="Han X.F."/>
        </authorList>
    </citation>
    <scope>NUCLEOTIDE SEQUENCE [LARGE SCALE GENOMIC DNA]</scope>
    <source>
        <strain evidence="3 4">KCTC 39840</strain>
    </source>
</reference>
<evidence type="ECO:0000259" key="2">
    <source>
        <dbReference type="SMART" id="SM00939"/>
    </source>
</evidence>
<dbReference type="SMART" id="SM00939">
    <property type="entry name" value="PepX_C"/>
    <property type="match status" value="1"/>
</dbReference>
<gene>
    <name evidence="3" type="ORF">R7226_06085</name>
</gene>
<dbReference type="RefSeq" id="WP_318596153.1">
    <property type="nucleotide sequence ID" value="NZ_JAWSTH010000010.1"/>
</dbReference>
<dbReference type="InterPro" id="IPR013736">
    <property type="entry name" value="Xaa-Pro_dipept_C"/>
</dbReference>
<dbReference type="NCBIfam" id="TIGR00976">
    <property type="entry name" value="CocE_NonD"/>
    <property type="match status" value="2"/>
</dbReference>
<dbReference type="SUPFAM" id="SSF49785">
    <property type="entry name" value="Galactose-binding domain-like"/>
    <property type="match status" value="1"/>
</dbReference>
<dbReference type="Proteomes" id="UP001284601">
    <property type="component" value="Unassembled WGS sequence"/>
</dbReference>
<dbReference type="InterPro" id="IPR050585">
    <property type="entry name" value="Xaa-Pro_dipeptidyl-ppase/CocE"/>
</dbReference>
<evidence type="ECO:0000256" key="1">
    <source>
        <dbReference type="ARBA" id="ARBA00022801"/>
    </source>
</evidence>
<dbReference type="Gene3D" id="3.40.50.1820">
    <property type="entry name" value="alpha/beta hydrolase"/>
    <property type="match status" value="1"/>
</dbReference>
<feature type="domain" description="Xaa-Pro dipeptidyl-peptidase C-terminal" evidence="2">
    <location>
        <begin position="321"/>
        <end position="586"/>
    </location>
</feature>
<organism evidence="3 4">
    <name type="scientific">Conexibacter stalactiti</name>
    <dbReference type="NCBI Taxonomy" id="1940611"/>
    <lineage>
        <taxon>Bacteria</taxon>
        <taxon>Bacillati</taxon>
        <taxon>Actinomycetota</taxon>
        <taxon>Thermoleophilia</taxon>
        <taxon>Solirubrobacterales</taxon>
        <taxon>Conexibacteraceae</taxon>
        <taxon>Conexibacter</taxon>
    </lineage>
</organism>
<protein>
    <submittedName>
        <fullName evidence="3">CocE/NonD family hydrolase</fullName>
    </submittedName>
</protein>
<dbReference type="Gene3D" id="1.10.3020.10">
    <property type="entry name" value="alpha-amino acid ester hydrolase ( Helical cap domain)"/>
    <property type="match status" value="1"/>
</dbReference>
<name>A0ABU4HMF3_9ACTN</name>
<dbReference type="InterPro" id="IPR005674">
    <property type="entry name" value="CocE/Ser_esterase"/>
</dbReference>
<evidence type="ECO:0000313" key="3">
    <source>
        <dbReference type="EMBL" id="MDW5593894.1"/>
    </source>
</evidence>
<keyword evidence="1 3" id="KW-0378">Hydrolase</keyword>
<reference evidence="4" key="1">
    <citation type="submission" date="2023-07" db="EMBL/GenBank/DDBJ databases">
        <title>Conexibacter stalactiti sp. nov., isolated from stalactites in a lava cave and emended description of the genus Conexibacter.</title>
        <authorList>
            <person name="Lee S.D."/>
        </authorList>
    </citation>
    <scope>NUCLEOTIDE SEQUENCE [LARGE SCALE GENOMIC DNA]</scope>
    <source>
        <strain evidence="4">KCTC 39840</strain>
    </source>
</reference>
<dbReference type="SUPFAM" id="SSF53474">
    <property type="entry name" value="alpha/beta-Hydrolases"/>
    <property type="match status" value="1"/>
</dbReference>
<dbReference type="InterPro" id="IPR008979">
    <property type="entry name" value="Galactose-bd-like_sf"/>
</dbReference>
<dbReference type="Pfam" id="PF02129">
    <property type="entry name" value="Peptidase_S15"/>
    <property type="match status" value="1"/>
</dbReference>
<dbReference type="InterPro" id="IPR000383">
    <property type="entry name" value="Xaa-Pro-like_dom"/>
</dbReference>
<dbReference type="Gene3D" id="2.60.120.260">
    <property type="entry name" value="Galactose-binding domain-like"/>
    <property type="match status" value="1"/>
</dbReference>